<feature type="chain" id="PRO_5028825111" description="Collagen-binding protein" evidence="1">
    <location>
        <begin position="24"/>
        <end position="668"/>
    </location>
</feature>
<dbReference type="AlphaFoldDB" id="A0A7G1I144"/>
<dbReference type="EMBL" id="AP023322">
    <property type="protein sequence ID" value="BCI64391.1"/>
    <property type="molecule type" value="Genomic_DNA"/>
</dbReference>
<organism evidence="2 3">
    <name type="scientific">Coprobacter secundus subsp. similis</name>
    <dbReference type="NCBI Taxonomy" id="2751153"/>
    <lineage>
        <taxon>Bacteria</taxon>
        <taxon>Pseudomonadati</taxon>
        <taxon>Bacteroidota</taxon>
        <taxon>Bacteroidia</taxon>
        <taxon>Bacteroidales</taxon>
        <taxon>Barnesiellaceae</taxon>
        <taxon>Coprobacter</taxon>
    </lineage>
</organism>
<dbReference type="Gene3D" id="1.25.40.10">
    <property type="entry name" value="Tetratricopeptide repeat domain"/>
    <property type="match status" value="1"/>
</dbReference>
<keyword evidence="3" id="KW-1185">Reference proteome</keyword>
<dbReference type="KEGG" id="copr:Cop2CBH44_27440"/>
<proteinExistence type="predicted"/>
<keyword evidence="1" id="KW-0732">Signal</keyword>
<dbReference type="SUPFAM" id="SSF48452">
    <property type="entry name" value="TPR-like"/>
    <property type="match status" value="1"/>
</dbReference>
<reference evidence="3" key="1">
    <citation type="submission" date="2020-07" db="EMBL/GenBank/DDBJ databases">
        <title>Complete genome sequencing of Coprobacter sp. strain 2CBH44.</title>
        <authorList>
            <person name="Sakamoto M."/>
            <person name="Murakami T."/>
            <person name="Mori H."/>
        </authorList>
    </citation>
    <scope>NUCLEOTIDE SEQUENCE [LARGE SCALE GENOMIC DNA]</scope>
    <source>
        <strain evidence="3">2CBH44</strain>
    </source>
</reference>
<name>A0A7G1I144_9BACT</name>
<sequence>MKNCIHIFFVAVFLFLFSFTVQAQTIRVNGTVKGNNGERLVGVTVTDIASGKVIGITDEDGKYSVLISPKSTLKFTSMGYTDNEIKVNGRQVVDVILKSTAIKIKEVAVTAKFKNKIIFEPTDIEVVGNYFHLRTRFKVPDEMFGTNTRLIIQPTIYNISKKESKLLTPVVNDGREYRLTQDRMLEFNMKENDPLAPYERRSEMTRKGEVIAYHDSAYVSNMRDDFRSDVKLTIENYNKILFVDSFQIARGLVNPMRFFEYNVVCRDMTDKKYWPKPELQLRNDKGEVHLTFAVGKSRIDDKNPNNAKEIAKLNNRLSEIEKDPNAKLLSFHISGMSSPDGRLAQNEKLAQERMKEALSRITSRLSPVTLEFLDIHSDAKVDTWHTAVQMMRDDGLTEEAEKVQAIIDKYPNKADMQWRAVIKLPFYRKVIVPNILPRMRKVEYNFSYSIYRYLTDEEIKSLYEAKGYKELSRHEFWRMFAMAKDDKERETLYKQALEVYPKYTLAANSLAALYLRQNRTDVSILEPFVSKNAPEEVLINQTLMLLNDFQYSKADSIVSLISEEDDIEEIRAVTRALNGNYQEALNRYAKDGGINEVVLLLALKRNEEAWEKAKLLPADSAKAEYLKAVAANRLDRIMDAMNHLENAFELDPSLKEIAKADGDIMDLL</sequence>
<gene>
    <name evidence="2" type="ORF">Cop2CBH44_27440</name>
</gene>
<dbReference type="SUPFAM" id="SSF49464">
    <property type="entry name" value="Carboxypeptidase regulatory domain-like"/>
    <property type="match status" value="1"/>
</dbReference>
<evidence type="ECO:0000313" key="3">
    <source>
        <dbReference type="Proteomes" id="UP000594042"/>
    </source>
</evidence>
<evidence type="ECO:0000313" key="2">
    <source>
        <dbReference type="EMBL" id="BCI64391.1"/>
    </source>
</evidence>
<feature type="signal peptide" evidence="1">
    <location>
        <begin position="1"/>
        <end position="23"/>
    </location>
</feature>
<dbReference type="InterPro" id="IPR008969">
    <property type="entry name" value="CarboxyPept-like_regulatory"/>
</dbReference>
<accession>A0A7G1I144</accession>
<evidence type="ECO:0000256" key="1">
    <source>
        <dbReference type="SAM" id="SignalP"/>
    </source>
</evidence>
<dbReference type="RefSeq" id="WP_055097677.1">
    <property type="nucleotide sequence ID" value="NZ_AP023322.1"/>
</dbReference>
<protein>
    <recommendedName>
        <fullName evidence="4">Collagen-binding protein</fullName>
    </recommendedName>
</protein>
<dbReference type="InterPro" id="IPR011990">
    <property type="entry name" value="TPR-like_helical_dom_sf"/>
</dbReference>
<dbReference type="Proteomes" id="UP000594042">
    <property type="component" value="Chromosome"/>
</dbReference>
<evidence type="ECO:0008006" key="4">
    <source>
        <dbReference type="Google" id="ProtNLM"/>
    </source>
</evidence>